<name>A0A1I8MLX5_MUSDO</name>
<reference evidence="4" key="1">
    <citation type="submission" date="2020-05" db="UniProtKB">
        <authorList>
            <consortium name="EnsemblMetazoa"/>
        </authorList>
    </citation>
    <scope>IDENTIFICATION</scope>
    <source>
        <strain evidence="4">Aabys</strain>
    </source>
</reference>
<dbReference type="AlphaFoldDB" id="A0A1I8MLX5"/>
<dbReference type="SUPFAM" id="SSF54001">
    <property type="entry name" value="Cysteine proteinases"/>
    <property type="match status" value="1"/>
</dbReference>
<organism evidence="4">
    <name type="scientific">Musca domestica</name>
    <name type="common">House fly</name>
    <dbReference type="NCBI Taxonomy" id="7370"/>
    <lineage>
        <taxon>Eukaryota</taxon>
        <taxon>Metazoa</taxon>
        <taxon>Ecdysozoa</taxon>
        <taxon>Arthropoda</taxon>
        <taxon>Hexapoda</taxon>
        <taxon>Insecta</taxon>
        <taxon>Pterygota</taxon>
        <taxon>Neoptera</taxon>
        <taxon>Endopterygota</taxon>
        <taxon>Diptera</taxon>
        <taxon>Brachycera</taxon>
        <taxon>Muscomorpha</taxon>
        <taxon>Muscoidea</taxon>
        <taxon>Muscidae</taxon>
        <taxon>Musca</taxon>
    </lineage>
</organism>
<dbReference type="PANTHER" id="PTHR12411">
    <property type="entry name" value="CYSTEINE PROTEASE FAMILY C1-RELATED"/>
    <property type="match status" value="1"/>
</dbReference>
<dbReference type="InterPro" id="IPR038765">
    <property type="entry name" value="Papain-like_cys_pep_sf"/>
</dbReference>
<dbReference type="InterPro" id="IPR013201">
    <property type="entry name" value="Prot_inhib_I29"/>
</dbReference>
<dbReference type="Pfam" id="PF00112">
    <property type="entry name" value="Peptidase_C1"/>
    <property type="match status" value="1"/>
</dbReference>
<dbReference type="SMART" id="SM00848">
    <property type="entry name" value="Inhibitor_I29"/>
    <property type="match status" value="1"/>
</dbReference>
<proteinExistence type="inferred from homology"/>
<dbReference type="GO" id="GO:0006508">
    <property type="term" value="P:proteolysis"/>
    <property type="evidence" value="ECO:0007669"/>
    <property type="project" value="InterPro"/>
</dbReference>
<evidence type="ECO:0000256" key="1">
    <source>
        <dbReference type="ARBA" id="ARBA00008455"/>
    </source>
</evidence>
<comment type="similarity">
    <text evidence="1">Belongs to the peptidase C1 family.</text>
</comment>
<dbReference type="SMART" id="SM00645">
    <property type="entry name" value="Pept_C1"/>
    <property type="match status" value="1"/>
</dbReference>
<dbReference type="VEuPathDB" id="VectorBase:MDOMA2_018638"/>
<dbReference type="Gene3D" id="3.90.70.10">
    <property type="entry name" value="Cysteine proteinases"/>
    <property type="match status" value="1"/>
</dbReference>
<dbReference type="Gene3D" id="1.10.287.2250">
    <property type="match status" value="1"/>
</dbReference>
<evidence type="ECO:0000259" key="2">
    <source>
        <dbReference type="SMART" id="SM00645"/>
    </source>
</evidence>
<feature type="domain" description="Peptidase C1A papain C-terminal" evidence="2">
    <location>
        <begin position="143"/>
        <end position="362"/>
    </location>
</feature>
<sequence>MNYVLALALTILTLATFHGSWAINHVPTAEWSEYMQMYQKTYPNTAAEALAQYYYAYNKRMIENHNNLFERGQRTFKLKINQFTDMRLVQFNALFPSITPPTTSFAQPGPETIEAPVSFAQPGPETIEAPVSFAQPGPETIEAPVSYNPSKNFGYMFSVENQGTKCNSGWAYAAVKAIEILQAQQDGDINPPALSAQNIIDCAGGARGCKSQSPQTAFDYLARYGMDLHTEGDYMNNNTQTEPGMCVPRGPMITNLAQYSSIPDGDDESLKRFVAAGFPVVVEFNPASFEFMHYSEGIYRPSNSRSTGSHFMVVIGYDTDEESGKDYWILLNSFDSTWGEQGIMRILRDSSIKLAKNAIFPSQLGKNPETP</sequence>
<evidence type="ECO:0000259" key="3">
    <source>
        <dbReference type="SMART" id="SM00848"/>
    </source>
</evidence>
<dbReference type="GO" id="GO:0008234">
    <property type="term" value="F:cysteine-type peptidase activity"/>
    <property type="evidence" value="ECO:0007669"/>
    <property type="project" value="InterPro"/>
</dbReference>
<dbReference type="CDD" id="cd02248">
    <property type="entry name" value="Peptidase_C1A"/>
    <property type="match status" value="1"/>
</dbReference>
<dbReference type="STRING" id="7370.A0A1I8MLX5"/>
<dbReference type="InterPro" id="IPR013128">
    <property type="entry name" value="Peptidase_C1A"/>
</dbReference>
<feature type="domain" description="Cathepsin propeptide inhibitor" evidence="3">
    <location>
        <begin position="31"/>
        <end position="91"/>
    </location>
</feature>
<dbReference type="InterPro" id="IPR000668">
    <property type="entry name" value="Peptidase_C1A_C"/>
</dbReference>
<protein>
    <submittedName>
        <fullName evidence="4">Uncharacterized protein</fullName>
    </submittedName>
</protein>
<dbReference type="EnsemblMetazoa" id="MDOA006324-RA">
    <property type="protein sequence ID" value="MDOA006324-PA"/>
    <property type="gene ID" value="MDOA006324"/>
</dbReference>
<evidence type="ECO:0000313" key="4">
    <source>
        <dbReference type="EnsemblMetazoa" id="MDOA006324-PA"/>
    </source>
</evidence>
<dbReference type="VEuPathDB" id="VectorBase:MDOA006324"/>
<dbReference type="Pfam" id="PF08246">
    <property type="entry name" value="Inhibitor_I29"/>
    <property type="match status" value="1"/>
</dbReference>
<dbReference type="eggNOG" id="KOG1543">
    <property type="taxonomic scope" value="Eukaryota"/>
</dbReference>
<dbReference type="InterPro" id="IPR039417">
    <property type="entry name" value="Peptidase_C1A_papain-like"/>
</dbReference>
<accession>A0A1I8MLX5</accession>